<dbReference type="PROSITE" id="PS50005">
    <property type="entry name" value="TPR"/>
    <property type="match status" value="2"/>
</dbReference>
<dbReference type="InterPro" id="IPR011990">
    <property type="entry name" value="TPR-like_helical_dom_sf"/>
</dbReference>
<proteinExistence type="predicted"/>
<dbReference type="AlphaFoldDB" id="A0A233V5I1"/>
<dbReference type="Proteomes" id="UP000215413">
    <property type="component" value="Unassembled WGS sequence"/>
</dbReference>
<sequence length="371" mass="43778">MINKIDEYFSKFMDQLVYVNLLESNDYIDKDIPLPVLEKDLLDGVKNNDFVKNFDLELIIKGMIYNIAYDRTFKYCVNYTDIMYNIFPDIEKSIISMGVEKISNPKEAVIYFRTNDILKSDIADNAYYYAYCLRLMALEDEFNSSIFIEEAFRVLNENVLNFPDFFLNYVELANLELLNHNYIKAYDYLKNTHKMATSPNDYDEKRVLIVINEVERLMEDIKPLRDLDFATTLINSKPQKALEIFQELEKTSRIVYLMGKCYLNLNDLDKAIEYFEKAESMGFDHVDLYNDMSVAYFNDYDFEKSIQVLNRGLKIHKDNEILLYNKAVIELNSNRVEKAKDTLSTLVSYDDVHEDIFNMAMQLLQKIEEDN</sequence>
<feature type="repeat" description="TPR" evidence="1">
    <location>
        <begin position="252"/>
        <end position="285"/>
    </location>
</feature>
<comment type="caution">
    <text evidence="2">The sequence shown here is derived from an EMBL/GenBank/DDBJ whole genome shotgun (WGS) entry which is preliminary data.</text>
</comment>
<evidence type="ECO:0000313" key="2">
    <source>
        <dbReference type="EMBL" id="OXZ27654.1"/>
    </source>
</evidence>
<dbReference type="EMBL" id="NDYC01000019">
    <property type="protein sequence ID" value="OXZ27654.1"/>
    <property type="molecule type" value="Genomic_DNA"/>
</dbReference>
<keyword evidence="1" id="KW-0802">TPR repeat</keyword>
<evidence type="ECO:0000256" key="1">
    <source>
        <dbReference type="PROSITE-ProRule" id="PRU00339"/>
    </source>
</evidence>
<dbReference type="Pfam" id="PF13181">
    <property type="entry name" value="TPR_8"/>
    <property type="match status" value="1"/>
</dbReference>
<evidence type="ECO:0000313" key="3">
    <source>
        <dbReference type="Proteomes" id="UP000215413"/>
    </source>
</evidence>
<organism evidence="2 3">
    <name type="scientific">Finegoldia magna</name>
    <name type="common">Peptostreptococcus magnus</name>
    <dbReference type="NCBI Taxonomy" id="1260"/>
    <lineage>
        <taxon>Bacteria</taxon>
        <taxon>Bacillati</taxon>
        <taxon>Bacillota</taxon>
        <taxon>Tissierellia</taxon>
        <taxon>Tissierellales</taxon>
        <taxon>Peptoniphilaceae</taxon>
        <taxon>Finegoldia</taxon>
    </lineage>
</organism>
<gene>
    <name evidence="2" type="ORF">B9N49_04820</name>
</gene>
<protein>
    <submittedName>
        <fullName evidence="2">Uncharacterized protein</fullName>
    </submittedName>
</protein>
<dbReference type="SUPFAM" id="SSF48452">
    <property type="entry name" value="TPR-like"/>
    <property type="match status" value="1"/>
</dbReference>
<dbReference type="RefSeq" id="WP_094205763.1">
    <property type="nucleotide sequence ID" value="NZ_NDYC01000019.1"/>
</dbReference>
<accession>A0A233V5I1</accession>
<dbReference type="SMART" id="SM00028">
    <property type="entry name" value="TPR"/>
    <property type="match status" value="3"/>
</dbReference>
<feature type="repeat" description="TPR" evidence="1">
    <location>
        <begin position="286"/>
        <end position="319"/>
    </location>
</feature>
<reference evidence="3" key="1">
    <citation type="submission" date="2017-04" db="EMBL/GenBank/DDBJ databases">
        <title>Finegoldia magna isolated from orthopedic joint implant-associated infections.</title>
        <authorList>
            <person name="Bjorklund S."/>
            <person name="Bruggemann H."/>
            <person name="Jensen A."/>
            <person name="Hellmark B."/>
            <person name="Soderquist B."/>
        </authorList>
    </citation>
    <scope>NUCLEOTIDE SEQUENCE [LARGE SCALE GENOMIC DNA]</scope>
    <source>
        <strain evidence="3">CCUG 54800</strain>
    </source>
</reference>
<dbReference type="InterPro" id="IPR019734">
    <property type="entry name" value="TPR_rpt"/>
</dbReference>
<dbReference type="Gene3D" id="1.25.40.10">
    <property type="entry name" value="Tetratricopeptide repeat domain"/>
    <property type="match status" value="1"/>
</dbReference>
<name>A0A233V5I1_FINMA</name>